<sequence>MPNEIISYDSPHSPKKGLSRKAGMTAVLGFAMATSAFAFTTTSASASDNNGPQWSGSSNIQSSSSCHKVDGKNDGTWDIEWTVVNGWSTPATSQNSTPSGVVPDATVFGGPNLDGRTQKFTQNVPGGIDKHYPLSVELKATLTPQDSVKNDSVQNNYVKKLSGEEHIDDTCPTPVQAVTLTCSAGLSINLSNYPSNVSVGKKPPVINSVSATIDGKDWPLPNTPNAPNDFGVAFGPYSTGQLTPQYGSHSATVTVKSTDSHDEYSFVRQLSIDCPAPVTNTVTVPGANTTTTVTVPGPTVTVSASPAPTVTAVPIAIVPAPATSPIAEPVPISLTPEAGTAPTSVNAGGGSSAPDSTLPLWAVALLATGALGAAGAGARLATSRKDSQE</sequence>
<feature type="compositionally biased region" description="Low complexity" evidence="1">
    <location>
        <begin position="55"/>
        <end position="65"/>
    </location>
</feature>
<dbReference type="EMBL" id="CAFBMC010000003">
    <property type="protein sequence ID" value="CAB4888158.1"/>
    <property type="molecule type" value="Genomic_DNA"/>
</dbReference>
<evidence type="ECO:0000256" key="1">
    <source>
        <dbReference type="SAM" id="MobiDB-lite"/>
    </source>
</evidence>
<feature type="region of interest" description="Disordered" evidence="1">
    <location>
        <begin position="43"/>
        <end position="71"/>
    </location>
</feature>
<dbReference type="AlphaFoldDB" id="A0A6J7F345"/>
<proteinExistence type="predicted"/>
<protein>
    <submittedName>
        <fullName evidence="2">Unannotated protein</fullName>
    </submittedName>
</protein>
<reference evidence="2" key="1">
    <citation type="submission" date="2020-05" db="EMBL/GenBank/DDBJ databases">
        <authorList>
            <person name="Chiriac C."/>
            <person name="Salcher M."/>
            <person name="Ghai R."/>
            <person name="Kavagutti S V."/>
        </authorList>
    </citation>
    <scope>NUCLEOTIDE SEQUENCE</scope>
</reference>
<organism evidence="2">
    <name type="scientific">freshwater metagenome</name>
    <dbReference type="NCBI Taxonomy" id="449393"/>
    <lineage>
        <taxon>unclassified sequences</taxon>
        <taxon>metagenomes</taxon>
        <taxon>ecological metagenomes</taxon>
    </lineage>
</organism>
<accession>A0A6J7F345</accession>
<gene>
    <name evidence="2" type="ORF">UFOPK3495_00116</name>
</gene>
<evidence type="ECO:0000313" key="2">
    <source>
        <dbReference type="EMBL" id="CAB4888158.1"/>
    </source>
</evidence>
<name>A0A6J7F345_9ZZZZ</name>